<evidence type="ECO:0000313" key="3">
    <source>
        <dbReference type="Proteomes" id="UP001557470"/>
    </source>
</evidence>
<organism evidence="2 3">
    <name type="scientific">Umbra pygmaea</name>
    <name type="common">Eastern mudminnow</name>
    <dbReference type="NCBI Taxonomy" id="75934"/>
    <lineage>
        <taxon>Eukaryota</taxon>
        <taxon>Metazoa</taxon>
        <taxon>Chordata</taxon>
        <taxon>Craniata</taxon>
        <taxon>Vertebrata</taxon>
        <taxon>Euteleostomi</taxon>
        <taxon>Actinopterygii</taxon>
        <taxon>Neopterygii</taxon>
        <taxon>Teleostei</taxon>
        <taxon>Protacanthopterygii</taxon>
        <taxon>Esociformes</taxon>
        <taxon>Umbridae</taxon>
        <taxon>Umbra</taxon>
    </lineage>
</organism>
<feature type="region of interest" description="Disordered" evidence="1">
    <location>
        <begin position="1"/>
        <end position="154"/>
    </location>
</feature>
<protein>
    <submittedName>
        <fullName evidence="2">Uncharacterized protein</fullName>
    </submittedName>
</protein>
<feature type="compositionally biased region" description="Basic and acidic residues" evidence="1">
    <location>
        <begin position="122"/>
        <end position="142"/>
    </location>
</feature>
<evidence type="ECO:0000313" key="2">
    <source>
        <dbReference type="EMBL" id="KAL1023666.1"/>
    </source>
</evidence>
<keyword evidence="3" id="KW-1185">Reference proteome</keyword>
<accession>A0ABD0XQP0</accession>
<gene>
    <name evidence="2" type="ORF">UPYG_G00044300</name>
</gene>
<name>A0ABD0XQP0_UMBPY</name>
<sequence length="179" mass="20099">MKRKGDISSFFSAKTKRTSAQKDASGEQVMEIEAEQQSSDKLESKDDQAHDEVEGDEKEQQESVSDKVEGKDDQGNNEVEGEHDSDEKVQEGESERQQDNVQSSDREMRVPDPLQVISSRTGPHDISKSRCEGPTQPKRESFPRTLQGRSQKKLSNRLVQNPFMAGTLAVQRCSLLFSL</sequence>
<reference evidence="2 3" key="1">
    <citation type="submission" date="2024-06" db="EMBL/GenBank/DDBJ databases">
        <authorList>
            <person name="Pan Q."/>
            <person name="Wen M."/>
            <person name="Jouanno E."/>
            <person name="Zahm M."/>
            <person name="Klopp C."/>
            <person name="Cabau C."/>
            <person name="Louis A."/>
            <person name="Berthelot C."/>
            <person name="Parey E."/>
            <person name="Roest Crollius H."/>
            <person name="Montfort J."/>
            <person name="Robinson-Rechavi M."/>
            <person name="Bouchez O."/>
            <person name="Lampietro C."/>
            <person name="Lopez Roques C."/>
            <person name="Donnadieu C."/>
            <person name="Postlethwait J."/>
            <person name="Bobe J."/>
            <person name="Verreycken H."/>
            <person name="Guiguen Y."/>
        </authorList>
    </citation>
    <scope>NUCLEOTIDE SEQUENCE [LARGE SCALE GENOMIC DNA]</scope>
    <source>
        <strain evidence="2">Up_M1</strain>
        <tissue evidence="2">Testis</tissue>
    </source>
</reference>
<comment type="caution">
    <text evidence="2">The sequence shown here is derived from an EMBL/GenBank/DDBJ whole genome shotgun (WGS) entry which is preliminary data.</text>
</comment>
<evidence type="ECO:0000256" key="1">
    <source>
        <dbReference type="SAM" id="MobiDB-lite"/>
    </source>
</evidence>
<dbReference type="Proteomes" id="UP001557470">
    <property type="component" value="Unassembled WGS sequence"/>
</dbReference>
<feature type="compositionally biased region" description="Basic and acidic residues" evidence="1">
    <location>
        <begin position="38"/>
        <end position="110"/>
    </location>
</feature>
<proteinExistence type="predicted"/>
<dbReference type="EMBL" id="JAGEUA010000001">
    <property type="protein sequence ID" value="KAL1023666.1"/>
    <property type="molecule type" value="Genomic_DNA"/>
</dbReference>
<dbReference type="AlphaFoldDB" id="A0ABD0XQP0"/>